<feature type="compositionally biased region" description="Basic and acidic residues" evidence="1">
    <location>
        <begin position="1"/>
        <end position="30"/>
    </location>
</feature>
<evidence type="ECO:0000256" key="1">
    <source>
        <dbReference type="SAM" id="MobiDB-lite"/>
    </source>
</evidence>
<reference evidence="2" key="2">
    <citation type="journal article" date="2015" name="Data Brief">
        <title>Shoot transcriptome of the giant reed, Arundo donax.</title>
        <authorList>
            <person name="Barrero R.A."/>
            <person name="Guerrero F.D."/>
            <person name="Moolhuijzen P."/>
            <person name="Goolsby J.A."/>
            <person name="Tidwell J."/>
            <person name="Bellgard S.E."/>
            <person name="Bellgard M.I."/>
        </authorList>
    </citation>
    <scope>NUCLEOTIDE SEQUENCE</scope>
    <source>
        <tissue evidence="2">Shoot tissue taken approximately 20 cm above the soil surface</tissue>
    </source>
</reference>
<name>A0A0A9BVA5_ARUDO</name>
<dbReference type="EMBL" id="GBRH01234703">
    <property type="protein sequence ID" value="JAD63192.1"/>
    <property type="molecule type" value="Transcribed_RNA"/>
</dbReference>
<protein>
    <submittedName>
        <fullName evidence="2">Uncharacterized protein</fullName>
    </submittedName>
</protein>
<reference evidence="2" key="1">
    <citation type="submission" date="2014-09" db="EMBL/GenBank/DDBJ databases">
        <authorList>
            <person name="Magalhaes I.L.F."/>
            <person name="Oliveira U."/>
            <person name="Santos F.R."/>
            <person name="Vidigal T.H.D.A."/>
            <person name="Brescovit A.D."/>
            <person name="Santos A.J."/>
        </authorList>
    </citation>
    <scope>NUCLEOTIDE SEQUENCE</scope>
    <source>
        <tissue evidence="2">Shoot tissue taken approximately 20 cm above the soil surface</tissue>
    </source>
</reference>
<sequence length="154" mass="16470">MQPRQEGRHCSGAARGDDVNRSSWPGEDHVAVVLPPRSPPRLPAAAQNEEAVADDEALPENGTQISKEHSEDPTATKTCLEMSKMQGSRNVPPALELPPALGVAPTRPPCYGWISDTETDSESVGGEMLSDKSEEVNSPCPGESLPSKAKRMSR</sequence>
<dbReference type="AlphaFoldDB" id="A0A0A9BVA5"/>
<proteinExistence type="predicted"/>
<feature type="region of interest" description="Disordered" evidence="1">
    <location>
        <begin position="1"/>
        <end position="154"/>
    </location>
</feature>
<organism evidence="2">
    <name type="scientific">Arundo donax</name>
    <name type="common">Giant reed</name>
    <name type="synonym">Donax arundinaceus</name>
    <dbReference type="NCBI Taxonomy" id="35708"/>
    <lineage>
        <taxon>Eukaryota</taxon>
        <taxon>Viridiplantae</taxon>
        <taxon>Streptophyta</taxon>
        <taxon>Embryophyta</taxon>
        <taxon>Tracheophyta</taxon>
        <taxon>Spermatophyta</taxon>
        <taxon>Magnoliopsida</taxon>
        <taxon>Liliopsida</taxon>
        <taxon>Poales</taxon>
        <taxon>Poaceae</taxon>
        <taxon>PACMAD clade</taxon>
        <taxon>Arundinoideae</taxon>
        <taxon>Arundineae</taxon>
        <taxon>Arundo</taxon>
    </lineage>
</organism>
<evidence type="ECO:0000313" key="2">
    <source>
        <dbReference type="EMBL" id="JAD63192.1"/>
    </source>
</evidence>
<accession>A0A0A9BVA5</accession>